<sequence length="338" mass="36584">MAALDPRAGTPNPPHGRTVARRLAALVLAVGVAAALPPASGSAAYLPQEPKDSKKKYAELQKRAEKLSKEYRGELVLLEETKKAAERAAADAAWAEREYDTARATVARLASSAYMTGRLDVVPLITSAEPGSAVHDAAVVEHISRNNGRRLEGLQALKTRATRAQDEATKKMDAVKKEIEDLESQRARVKKLLAKYKPEATRTRAPSGRPDGVSGSKSTIIGNSMTARMRTVLMEVDGKFGPFPAIGCARPGDPQDHGSGRACDFMESTGGKMPSATAQAHGDQVAQYVIANASRLGIKYVIWKQRIYDMRSSGGWRTMENRGSVTQNHYDHVHISVL</sequence>
<dbReference type="EMBL" id="RBWU01000004">
    <property type="protein sequence ID" value="RKS73697.1"/>
    <property type="molecule type" value="Genomic_DNA"/>
</dbReference>
<comment type="caution">
    <text evidence="4">The sequence shown here is derived from an EMBL/GenBank/DDBJ whole genome shotgun (WGS) entry which is preliminary data.</text>
</comment>
<evidence type="ECO:0000259" key="3">
    <source>
        <dbReference type="Pfam" id="PF26571"/>
    </source>
</evidence>
<name>A0A495QMA3_9ACTN</name>
<feature type="coiled-coil region" evidence="1">
    <location>
        <begin position="68"/>
        <end position="98"/>
    </location>
</feature>
<gene>
    <name evidence="4" type="ORF">BZB76_4399</name>
</gene>
<evidence type="ECO:0000313" key="5">
    <source>
        <dbReference type="Proteomes" id="UP000274601"/>
    </source>
</evidence>
<dbReference type="Pfam" id="PF26571">
    <property type="entry name" value="VldE"/>
    <property type="match status" value="1"/>
</dbReference>
<reference evidence="4 5" key="1">
    <citation type="submission" date="2018-10" db="EMBL/GenBank/DDBJ databases">
        <title>Genomic Encyclopedia of Archaeal and Bacterial Type Strains, Phase II (KMG-II): from individual species to whole genera.</title>
        <authorList>
            <person name="Goeker M."/>
        </authorList>
    </citation>
    <scope>NUCLEOTIDE SEQUENCE [LARGE SCALE GENOMIC DNA]</scope>
    <source>
        <strain evidence="4 5">DSM 43383</strain>
    </source>
</reference>
<feature type="region of interest" description="Disordered" evidence="2">
    <location>
        <begin position="199"/>
        <end position="219"/>
    </location>
</feature>
<protein>
    <recommendedName>
        <fullName evidence="3">ARB-07466-like C-terminal domain-containing protein</fullName>
    </recommendedName>
</protein>
<dbReference type="Proteomes" id="UP000274601">
    <property type="component" value="Unassembled WGS sequence"/>
</dbReference>
<dbReference type="InterPro" id="IPR058593">
    <property type="entry name" value="ARB_07466-like_C"/>
</dbReference>
<evidence type="ECO:0000256" key="2">
    <source>
        <dbReference type="SAM" id="MobiDB-lite"/>
    </source>
</evidence>
<evidence type="ECO:0000256" key="1">
    <source>
        <dbReference type="SAM" id="Coils"/>
    </source>
</evidence>
<organism evidence="4 5">
    <name type="scientific">Actinomadura pelletieri DSM 43383</name>
    <dbReference type="NCBI Taxonomy" id="1120940"/>
    <lineage>
        <taxon>Bacteria</taxon>
        <taxon>Bacillati</taxon>
        <taxon>Actinomycetota</taxon>
        <taxon>Actinomycetes</taxon>
        <taxon>Streptosporangiales</taxon>
        <taxon>Thermomonosporaceae</taxon>
        <taxon>Actinomadura</taxon>
    </lineage>
</organism>
<keyword evidence="1" id="KW-0175">Coiled coil</keyword>
<evidence type="ECO:0000313" key="4">
    <source>
        <dbReference type="EMBL" id="RKS73697.1"/>
    </source>
</evidence>
<keyword evidence="5" id="KW-1185">Reference proteome</keyword>
<dbReference type="AlphaFoldDB" id="A0A495QMA3"/>
<accession>A0A495QMA3</accession>
<feature type="coiled-coil region" evidence="1">
    <location>
        <begin position="158"/>
        <end position="195"/>
    </location>
</feature>
<feature type="domain" description="ARB-07466-like C-terminal" evidence="3">
    <location>
        <begin position="223"/>
        <end position="330"/>
    </location>
</feature>
<proteinExistence type="predicted"/>